<proteinExistence type="predicted"/>
<reference evidence="2 3" key="1">
    <citation type="submission" date="2021-12" db="EMBL/GenBank/DDBJ databases">
        <title>Discovery of the Pendulisporaceae a myxobacterial family with distinct sporulation behavior and unique specialized metabolism.</title>
        <authorList>
            <person name="Garcia R."/>
            <person name="Popoff A."/>
            <person name="Bader C.D."/>
            <person name="Loehr J."/>
            <person name="Walesch S."/>
            <person name="Walt C."/>
            <person name="Boldt J."/>
            <person name="Bunk B."/>
            <person name="Haeckl F.J.F.P.J."/>
            <person name="Gunesch A.P."/>
            <person name="Birkelbach J."/>
            <person name="Nuebel U."/>
            <person name="Pietschmann T."/>
            <person name="Bach T."/>
            <person name="Mueller R."/>
        </authorList>
    </citation>
    <scope>NUCLEOTIDE SEQUENCE [LARGE SCALE GENOMIC DNA]</scope>
    <source>
        <strain evidence="2 3">MSr12523</strain>
    </source>
</reference>
<gene>
    <name evidence="2" type="ORF">LZC95_09050</name>
</gene>
<dbReference type="Proteomes" id="UP001379533">
    <property type="component" value="Chromosome"/>
</dbReference>
<dbReference type="EMBL" id="CP089982">
    <property type="protein sequence ID" value="WXA96981.1"/>
    <property type="molecule type" value="Genomic_DNA"/>
</dbReference>
<name>A0ABZ2KKT4_9BACT</name>
<evidence type="ECO:0000313" key="3">
    <source>
        <dbReference type="Proteomes" id="UP001379533"/>
    </source>
</evidence>
<sequence>MTSIDPPGPSTPADRGEEDSLERHTTPGLGPLSAATAPSKTDVTDGTVSPPADDASLEGEVEASIASAPSTDDDREALRGLP</sequence>
<evidence type="ECO:0000256" key="1">
    <source>
        <dbReference type="SAM" id="MobiDB-lite"/>
    </source>
</evidence>
<feature type="compositionally biased region" description="Polar residues" evidence="1">
    <location>
        <begin position="36"/>
        <end position="47"/>
    </location>
</feature>
<feature type="region of interest" description="Disordered" evidence="1">
    <location>
        <begin position="1"/>
        <end position="82"/>
    </location>
</feature>
<accession>A0ABZ2KKT4</accession>
<protein>
    <submittedName>
        <fullName evidence="2">Uncharacterized protein</fullName>
    </submittedName>
</protein>
<keyword evidence="3" id="KW-1185">Reference proteome</keyword>
<organism evidence="2 3">
    <name type="scientific">Pendulispora brunnea</name>
    <dbReference type="NCBI Taxonomy" id="2905690"/>
    <lineage>
        <taxon>Bacteria</taxon>
        <taxon>Pseudomonadati</taxon>
        <taxon>Myxococcota</taxon>
        <taxon>Myxococcia</taxon>
        <taxon>Myxococcales</taxon>
        <taxon>Sorangiineae</taxon>
        <taxon>Pendulisporaceae</taxon>
        <taxon>Pendulispora</taxon>
    </lineage>
</organism>
<feature type="compositionally biased region" description="Pro residues" evidence="1">
    <location>
        <begin position="1"/>
        <end position="10"/>
    </location>
</feature>
<dbReference type="RefSeq" id="WP_394847599.1">
    <property type="nucleotide sequence ID" value="NZ_CP089982.1"/>
</dbReference>
<evidence type="ECO:0000313" key="2">
    <source>
        <dbReference type="EMBL" id="WXA96981.1"/>
    </source>
</evidence>